<evidence type="ECO:0000256" key="5">
    <source>
        <dbReference type="ARBA" id="ARBA00076752"/>
    </source>
</evidence>
<keyword evidence="2 6" id="KW-0808">Transferase</keyword>
<dbReference type="GO" id="GO:0009086">
    <property type="term" value="P:methionine biosynthetic process"/>
    <property type="evidence" value="ECO:0007669"/>
    <property type="project" value="TreeGrafter"/>
</dbReference>
<name>A0A139NZV9_STROR</name>
<dbReference type="InterPro" id="IPR003726">
    <property type="entry name" value="HCY_dom"/>
</dbReference>
<dbReference type="FunFam" id="3.20.20.330:FF:000002">
    <property type="entry name" value="Homocysteine S-methyltransferase"/>
    <property type="match status" value="1"/>
</dbReference>
<dbReference type="SUPFAM" id="SSF82282">
    <property type="entry name" value="Homocysteine S-methyltransferase"/>
    <property type="match status" value="1"/>
</dbReference>
<evidence type="ECO:0000256" key="3">
    <source>
        <dbReference type="ARBA" id="ARBA00022723"/>
    </source>
</evidence>
<proteinExistence type="predicted"/>
<dbReference type="NCBIfam" id="NF007020">
    <property type="entry name" value="PRK09485.1"/>
    <property type="match status" value="1"/>
</dbReference>
<feature type="binding site" evidence="6">
    <location>
        <position position="231"/>
    </location>
    <ligand>
        <name>Zn(2+)</name>
        <dbReference type="ChEBI" id="CHEBI:29105"/>
    </ligand>
</feature>
<gene>
    <name evidence="8" type="ORF">SORDD15_00820</name>
</gene>
<dbReference type="RefSeq" id="WP_061414705.1">
    <property type="nucleotide sequence ID" value="NZ_KQ969521.1"/>
</dbReference>
<feature type="binding site" evidence="6">
    <location>
        <position position="298"/>
    </location>
    <ligand>
        <name>Zn(2+)</name>
        <dbReference type="ChEBI" id="CHEBI:29105"/>
    </ligand>
</feature>
<reference evidence="8 9" key="1">
    <citation type="submission" date="2016-01" db="EMBL/GenBank/DDBJ databases">
        <title>Highly variable Streptococcus oralis are common among viridans streptococci isolated from primates.</title>
        <authorList>
            <person name="Denapaite D."/>
            <person name="Rieger M."/>
            <person name="Koendgen S."/>
            <person name="Brueckner R."/>
            <person name="Ochigava I."/>
            <person name="Kappeler P."/>
            <person name="Maetz-Rensing K."/>
            <person name="Leendertz F."/>
            <person name="Hakenbeck R."/>
        </authorList>
    </citation>
    <scope>NUCLEOTIDE SEQUENCE [LARGE SCALE GENOMIC DNA]</scope>
    <source>
        <strain evidence="8 9">DD15</strain>
    </source>
</reference>
<evidence type="ECO:0000313" key="9">
    <source>
        <dbReference type="Proteomes" id="UP000070678"/>
    </source>
</evidence>
<keyword evidence="4 6" id="KW-0862">Zinc</keyword>
<dbReference type="GO" id="GO:0032259">
    <property type="term" value="P:methylation"/>
    <property type="evidence" value="ECO:0007669"/>
    <property type="project" value="UniProtKB-KW"/>
</dbReference>
<evidence type="ECO:0000313" key="8">
    <source>
        <dbReference type="EMBL" id="KXT81234.1"/>
    </source>
</evidence>
<dbReference type="InterPro" id="IPR051486">
    <property type="entry name" value="Hcy_S-methyltransferase"/>
</dbReference>
<evidence type="ECO:0000259" key="7">
    <source>
        <dbReference type="PROSITE" id="PS50970"/>
    </source>
</evidence>
<keyword evidence="1 6" id="KW-0489">Methyltransferase</keyword>
<feature type="domain" description="Hcy-binding" evidence="7">
    <location>
        <begin position="2"/>
        <end position="312"/>
    </location>
</feature>
<evidence type="ECO:0000256" key="6">
    <source>
        <dbReference type="PROSITE-ProRule" id="PRU00333"/>
    </source>
</evidence>
<dbReference type="Gene3D" id="3.20.20.330">
    <property type="entry name" value="Homocysteine-binding-like domain"/>
    <property type="match status" value="1"/>
</dbReference>
<evidence type="ECO:0000256" key="4">
    <source>
        <dbReference type="ARBA" id="ARBA00022833"/>
    </source>
</evidence>
<dbReference type="GO" id="GO:0046872">
    <property type="term" value="F:metal ion binding"/>
    <property type="evidence" value="ECO:0007669"/>
    <property type="project" value="UniProtKB-KW"/>
</dbReference>
<evidence type="ECO:0000256" key="2">
    <source>
        <dbReference type="ARBA" id="ARBA00022679"/>
    </source>
</evidence>
<dbReference type="Pfam" id="PF02574">
    <property type="entry name" value="S-methyl_trans"/>
    <property type="match status" value="1"/>
</dbReference>
<keyword evidence="3 6" id="KW-0479">Metal-binding</keyword>
<dbReference type="PROSITE" id="PS50970">
    <property type="entry name" value="HCY"/>
    <property type="match status" value="1"/>
</dbReference>
<dbReference type="Proteomes" id="UP000070678">
    <property type="component" value="Unassembled WGS sequence"/>
</dbReference>
<dbReference type="GO" id="GO:0033528">
    <property type="term" value="P:S-methylmethionine cycle"/>
    <property type="evidence" value="ECO:0007669"/>
    <property type="project" value="TreeGrafter"/>
</dbReference>
<evidence type="ECO:0000256" key="1">
    <source>
        <dbReference type="ARBA" id="ARBA00022603"/>
    </source>
</evidence>
<comment type="caution">
    <text evidence="8">The sequence shown here is derived from an EMBL/GenBank/DDBJ whole genome shotgun (WGS) entry which is preliminary data.</text>
</comment>
<organism evidence="8 9">
    <name type="scientific">Streptococcus oralis</name>
    <dbReference type="NCBI Taxonomy" id="1303"/>
    <lineage>
        <taxon>Bacteria</taxon>
        <taxon>Bacillati</taxon>
        <taxon>Bacillota</taxon>
        <taxon>Bacilli</taxon>
        <taxon>Lactobacillales</taxon>
        <taxon>Streptococcaceae</taxon>
        <taxon>Streptococcus</taxon>
    </lineage>
</organism>
<dbReference type="PANTHER" id="PTHR46015">
    <property type="entry name" value="ZGC:172121"/>
    <property type="match status" value="1"/>
</dbReference>
<dbReference type="InterPro" id="IPR036589">
    <property type="entry name" value="HCY_dom_sf"/>
</dbReference>
<dbReference type="EMBL" id="LQNX01000050">
    <property type="protein sequence ID" value="KXT81234.1"/>
    <property type="molecule type" value="Genomic_DNA"/>
</dbReference>
<dbReference type="GO" id="GO:0008898">
    <property type="term" value="F:S-adenosylmethionine-homocysteine S-methyltransferase activity"/>
    <property type="evidence" value="ECO:0007669"/>
    <property type="project" value="TreeGrafter"/>
</dbReference>
<dbReference type="AlphaFoldDB" id="A0A139NZV9"/>
<protein>
    <recommendedName>
        <fullName evidence="5">S-methylmethionine:homocysteine methyltransferase</fullName>
    </recommendedName>
</protein>
<comment type="cofactor">
    <cofactor evidence="6">
        <name>Zn(2+)</name>
        <dbReference type="ChEBI" id="CHEBI:29105"/>
    </cofactor>
</comment>
<dbReference type="OrthoDB" id="9803687at2"/>
<feature type="binding site" evidence="6">
    <location>
        <position position="297"/>
    </location>
    <ligand>
        <name>Zn(2+)</name>
        <dbReference type="ChEBI" id="CHEBI:29105"/>
    </ligand>
</feature>
<dbReference type="PATRIC" id="fig|1303.78.peg.880"/>
<dbReference type="PANTHER" id="PTHR46015:SF1">
    <property type="entry name" value="HOMOCYSTEINE S-METHYLTRANSFERASE-LIKE ISOFORM 1"/>
    <property type="match status" value="1"/>
</dbReference>
<accession>A0A139NZV9</accession>
<sequence>MGILKELLEKKQVLLLDGALGTELELQGHDISGKLWSAKYLVGDPSVLVDLHAQYVAAGSDLITSASYQASLTGFLEEGLSLEAAKAALTSTIGLARQGIERAWSHLPEKEKEKRIYPLVGASIGPYAAYLADGSEYTGHYPIGRKELEAFHLERMELLVEAGADYLALETIPNKLETEVLLSLLDKFPQVDAYISFCSQDGKRISDGTPIEEVGQLCESVENLVAVGLNCTAPRHITPLLEKLSIVTKKPLLAYPNSGEIYDGELKCWHEAPAEEGSLVENSQTWIKSGVQLLGGCCRTRPADIANLRKALFE</sequence>